<keyword evidence="7" id="KW-0934">Plastid</keyword>
<dbReference type="Gene3D" id="2.40.50.150">
    <property type="match status" value="1"/>
</dbReference>
<dbReference type="EC" id="2.7.7.6" evidence="4 16"/>
<evidence type="ECO:0000256" key="1">
    <source>
        <dbReference type="ARBA" id="ARBA00004026"/>
    </source>
</evidence>
<evidence type="ECO:0000259" key="20">
    <source>
        <dbReference type="Pfam" id="PF04563"/>
    </source>
</evidence>
<evidence type="ECO:0000259" key="21">
    <source>
        <dbReference type="Pfam" id="PF04565"/>
    </source>
</evidence>
<feature type="domain" description="RNA polymerase Rpb2" evidence="21">
    <location>
        <begin position="477"/>
        <end position="541"/>
    </location>
</feature>
<dbReference type="InterPro" id="IPR014724">
    <property type="entry name" value="RNA_pol_RPB2_OB-fold"/>
</dbReference>
<evidence type="ECO:0000256" key="13">
    <source>
        <dbReference type="ARBA" id="ARBA00023163"/>
    </source>
</evidence>
<name>A0ABQ7J6W2_9APIC</name>
<dbReference type="Gene3D" id="3.90.1800.10">
    <property type="entry name" value="RNA polymerase alpha subunit dimerisation domain"/>
    <property type="match status" value="1"/>
</dbReference>
<evidence type="ECO:0000256" key="2">
    <source>
        <dbReference type="ARBA" id="ARBA00004467"/>
    </source>
</evidence>
<dbReference type="InterPro" id="IPR007644">
    <property type="entry name" value="RNA_pol_bsu_protrusion"/>
</dbReference>
<feature type="domain" description="RNA polymerase beta subunit protrusion" evidence="20">
    <location>
        <begin position="54"/>
        <end position="426"/>
    </location>
</feature>
<proteinExistence type="inferred from homology"/>
<evidence type="ECO:0000256" key="11">
    <source>
        <dbReference type="ARBA" id="ARBA00022833"/>
    </source>
</evidence>
<dbReference type="Gene3D" id="3.90.1070.20">
    <property type="match status" value="1"/>
</dbReference>
<dbReference type="Proteomes" id="UP000823046">
    <property type="component" value="Unassembled WGS sequence"/>
</dbReference>
<evidence type="ECO:0000256" key="8">
    <source>
        <dbReference type="ARBA" id="ARBA00022679"/>
    </source>
</evidence>
<keyword evidence="12" id="KW-0933">Apicoplast</keyword>
<evidence type="ECO:0000256" key="9">
    <source>
        <dbReference type="ARBA" id="ARBA00022695"/>
    </source>
</evidence>
<dbReference type="Pfam" id="PF04563">
    <property type="entry name" value="RNA_pol_Rpb2_1"/>
    <property type="match status" value="1"/>
</dbReference>
<dbReference type="PANTHER" id="PTHR20856">
    <property type="entry name" value="DNA-DIRECTED RNA POLYMERASE I SUBUNIT 2"/>
    <property type="match status" value="1"/>
</dbReference>
<feature type="domain" description="RNA polymerase Rpb2" evidence="19">
    <location>
        <begin position="203"/>
        <end position="391"/>
    </location>
</feature>
<reference evidence="23 24" key="1">
    <citation type="journal article" date="2020" name="bioRxiv">
        <title>Metabolic contributions of an alphaproteobacterial endosymbiont in the apicomplexan Cardiosporidium cionae.</title>
        <authorList>
            <person name="Hunter E.S."/>
            <person name="Paight C.J."/>
            <person name="Lane C.E."/>
        </authorList>
    </citation>
    <scope>NUCLEOTIDE SEQUENCE [LARGE SCALE GENOMIC DNA]</scope>
    <source>
        <strain evidence="23">ESH_2018</strain>
    </source>
</reference>
<accession>A0ABQ7J6W2</accession>
<dbReference type="Pfam" id="PF00562">
    <property type="entry name" value="RNA_pol_Rpb2_6"/>
    <property type="match status" value="1"/>
</dbReference>
<comment type="caution">
    <text evidence="23">The sequence shown here is derived from an EMBL/GenBank/DDBJ whole genome shotgun (WGS) entry which is preliminary data.</text>
</comment>
<evidence type="ECO:0000259" key="17">
    <source>
        <dbReference type="Pfam" id="PF00562"/>
    </source>
</evidence>
<evidence type="ECO:0000256" key="14">
    <source>
        <dbReference type="ARBA" id="ARBA00026088"/>
    </source>
</evidence>
<dbReference type="EMBL" id="JADAQX010000625">
    <property type="protein sequence ID" value="KAF8819721.1"/>
    <property type="molecule type" value="Genomic_DNA"/>
</dbReference>
<evidence type="ECO:0000259" key="18">
    <source>
        <dbReference type="Pfam" id="PF04560"/>
    </source>
</evidence>
<keyword evidence="6 16" id="KW-0240">DNA-directed RNA polymerase</keyword>
<evidence type="ECO:0000256" key="12">
    <source>
        <dbReference type="ARBA" id="ARBA00022887"/>
    </source>
</evidence>
<dbReference type="Pfam" id="PF04560">
    <property type="entry name" value="RNA_pol_Rpb2_7"/>
    <property type="match status" value="1"/>
</dbReference>
<dbReference type="InterPro" id="IPR007646">
    <property type="entry name" value="RNA_pol_Rpb2_4"/>
</dbReference>
<evidence type="ECO:0000256" key="5">
    <source>
        <dbReference type="ARBA" id="ARBA00021955"/>
    </source>
</evidence>
<dbReference type="InterPro" id="IPR037034">
    <property type="entry name" value="RNA_pol_Rpb2_2_sf"/>
</dbReference>
<dbReference type="InterPro" id="IPR007642">
    <property type="entry name" value="RNA_pol_Rpb2_2"/>
</dbReference>
<evidence type="ECO:0000256" key="16">
    <source>
        <dbReference type="RuleBase" id="RU363031"/>
    </source>
</evidence>
<evidence type="ECO:0000256" key="15">
    <source>
        <dbReference type="RuleBase" id="RU000434"/>
    </source>
</evidence>
<keyword evidence="9 16" id="KW-0548">Nucleotidyltransferase</keyword>
<evidence type="ECO:0000313" key="23">
    <source>
        <dbReference type="EMBL" id="KAF8819721.1"/>
    </source>
</evidence>
<dbReference type="InterPro" id="IPR015712">
    <property type="entry name" value="DNA-dir_RNA_pol_su2"/>
</dbReference>
<dbReference type="GO" id="GO:0000428">
    <property type="term" value="C:DNA-directed RNA polymerase complex"/>
    <property type="evidence" value="ECO:0007669"/>
    <property type="project" value="UniProtKB-KW"/>
</dbReference>
<feature type="domain" description="RNA polymerase Rpb2" evidence="22">
    <location>
        <begin position="578"/>
        <end position="639"/>
    </location>
</feature>
<comment type="similarity">
    <text evidence="3 15">Belongs to the RNA polymerase beta chain family.</text>
</comment>
<dbReference type="Gene3D" id="3.90.1100.10">
    <property type="match status" value="1"/>
</dbReference>
<feature type="domain" description="DNA-directed RNA polymerase subunit 2 hybrid-binding" evidence="17">
    <location>
        <begin position="707"/>
        <end position="1099"/>
    </location>
</feature>
<keyword evidence="13 16" id="KW-0804">Transcription</keyword>
<dbReference type="Pfam" id="PF04565">
    <property type="entry name" value="RNA_pol_Rpb2_3"/>
    <property type="match status" value="1"/>
</dbReference>
<evidence type="ECO:0000256" key="3">
    <source>
        <dbReference type="ARBA" id="ARBA00006835"/>
    </source>
</evidence>
<evidence type="ECO:0000256" key="10">
    <source>
        <dbReference type="ARBA" id="ARBA00022723"/>
    </source>
</evidence>
<comment type="subunit">
    <text evidence="14">In plastids the minimal PEP RNA polymerase catalytic core is composed of four subunits: alpha, beta, beta', and beta''. When a (nuclear-encoded) sigma factor is associated with the core the holoenzyme is formed, which can initiate transcription.</text>
</comment>
<dbReference type="InterPro" id="IPR007120">
    <property type="entry name" value="DNA-dir_RNAP_su2_dom"/>
</dbReference>
<protein>
    <recommendedName>
        <fullName evidence="5 16">DNA-directed RNA polymerase subunit beta</fullName>
        <ecNumber evidence="4 16">2.7.7.6</ecNumber>
    </recommendedName>
</protein>
<comment type="subcellular location">
    <subcellularLocation>
        <location evidence="2">Plastid</location>
        <location evidence="2">Apicoplast</location>
    </subcellularLocation>
</comment>
<gene>
    <name evidence="23" type="primary">POLR3B</name>
    <name evidence="23" type="ORF">IE077_004071</name>
</gene>
<keyword evidence="10" id="KW-0479">Metal-binding</keyword>
<dbReference type="InterPro" id="IPR007641">
    <property type="entry name" value="RNA_pol_Rpb2_7"/>
</dbReference>
<dbReference type="SUPFAM" id="SSF64484">
    <property type="entry name" value="beta and beta-prime subunits of DNA dependent RNA-polymerase"/>
    <property type="match status" value="1"/>
</dbReference>
<sequence>MASTAVQSPSLSQMEAANVPTQFPTDAAPYTLGKSVKPIEEKWKLLPAFLKAKGLVKQHIDSYNFFVQTEIRHIVRANSNRIVKSDVDPAFFIEFLDIRVGEPRWEESMVGHRLTPMLCRNRDLTYSAPIFVDVDYLRGNAVVRKRNVEIGRLPVMLKSCVCVLHNKSMEQIQALGECPNDPGGYFIVRGTEKVILMQEQLSKNRIIVEYDLKGNMCATVTSATAESKSRTAVVYKNNKLYMRHNSFIDDLPICIVLKAMALETDQEIMQMVGTKKYHHEGLSLSIQDTHAEDVLTQRQALHWIGKKIRPKMQAKGFFTPMKEKGTKTEKNIIDEAVDTLHRVVLSHIETAGADFRAKSRFICLMIRRTLDACHDKTLMDDKDYYGNKRLELAGQLVALLFEDLFKRFSAQIKKQADQSLGRFHQTRLSSRKGDETPYPDCFRNLLSDIITRGMQAAISTGNWNIKRFKMERSGVAQVLSRLSFIATLGMMTRINSQFEKGRKVSGPRALQPSQWGMLCPCDTPEGESCGLVKNLALMTHVTTDEDPTPLSQLCFTLGVEDSSAITGEELHDEGTFLVFLNGTPLGVHRRPKQFMRNIRFLRRNGRVGGFVSVFDNEAHKAIYIASDGGRLCRPLIIVENGSPLLLQRHITLLQAGEITFMDFIRNSVLEWIDVNEENNILIALREQDIIFDTTHLEIDPFTLLGVIAGLIPFPNHNQSPRNTYQCAMGKQAMGAIAFNQFLRCDTLLYLLVYPQKPLCKSHTIDLVKFEELPAGQNASVAVMSFTGYDIEDAIVMNRASIDRGFGRCFAIRRHSVELKKYYNGDSDRAIAPAPRDFSGTDQRSYASKWEQSNRTGLSKKFQALEDDGVARVGELLTEDQVFVNKFTPINTREPVGDPLRNVADFSSHYKPTPVKYKAPLPAYVDRVICTENIDGARLFKVLLRQTRIPELGDKFSSRHGQKGVVGLIVNQEDMPFSESGWCPDLVMNPHGFPSRMTVGKMIELISSKSSVLDGVLKYGTAFENVSVDDLGSILTQEGFHYSGKEYLTSGITGEPIESYIFVGPIYYQKLKHMVQDKIHARGRGPRVILTRQPTEGRAKEGGLRLGEMERDCLVAYGASNLLLERLMYSSDVFDTTVCAECGLIGYSGWCPYCKSSEHVTTIRIPYACKLLFQELQTMNVCARLSIKELNMYRRALFVIAIYDLAAEVLSCKYLFS</sequence>
<dbReference type="CDD" id="cd00653">
    <property type="entry name" value="RNA_pol_B_RPB2"/>
    <property type="match status" value="1"/>
</dbReference>
<dbReference type="InterPro" id="IPR007121">
    <property type="entry name" value="RNA_pol_bsu_CS"/>
</dbReference>
<keyword evidence="8 16" id="KW-0808">Transferase</keyword>
<dbReference type="InterPro" id="IPR007645">
    <property type="entry name" value="RNA_pol_Rpb2_3"/>
</dbReference>
<feature type="domain" description="RNA polymerase Rpb2" evidence="18">
    <location>
        <begin position="1101"/>
        <end position="1184"/>
    </location>
</feature>
<evidence type="ECO:0000256" key="7">
    <source>
        <dbReference type="ARBA" id="ARBA00022640"/>
    </source>
</evidence>
<evidence type="ECO:0000256" key="6">
    <source>
        <dbReference type="ARBA" id="ARBA00022478"/>
    </source>
</evidence>
<organism evidence="23 24">
    <name type="scientific">Cardiosporidium cionae</name>
    <dbReference type="NCBI Taxonomy" id="476202"/>
    <lineage>
        <taxon>Eukaryota</taxon>
        <taxon>Sar</taxon>
        <taxon>Alveolata</taxon>
        <taxon>Apicomplexa</taxon>
        <taxon>Aconoidasida</taxon>
        <taxon>Nephromycida</taxon>
        <taxon>Cardiosporidium</taxon>
    </lineage>
</organism>
<dbReference type="PROSITE" id="PS01166">
    <property type="entry name" value="RNA_POL_BETA"/>
    <property type="match status" value="1"/>
</dbReference>
<evidence type="ECO:0000259" key="22">
    <source>
        <dbReference type="Pfam" id="PF04566"/>
    </source>
</evidence>
<keyword evidence="24" id="KW-1185">Reference proteome</keyword>
<comment type="catalytic activity">
    <reaction evidence="16">
        <text>RNA(n) + a ribonucleoside 5'-triphosphate = RNA(n+1) + diphosphate</text>
        <dbReference type="Rhea" id="RHEA:21248"/>
        <dbReference type="Rhea" id="RHEA-COMP:14527"/>
        <dbReference type="Rhea" id="RHEA-COMP:17342"/>
        <dbReference type="ChEBI" id="CHEBI:33019"/>
        <dbReference type="ChEBI" id="CHEBI:61557"/>
        <dbReference type="ChEBI" id="CHEBI:140395"/>
        <dbReference type="EC" id="2.7.7.6"/>
    </reaction>
</comment>
<evidence type="ECO:0000259" key="19">
    <source>
        <dbReference type="Pfam" id="PF04561"/>
    </source>
</evidence>
<dbReference type="Gene3D" id="2.40.270.10">
    <property type="entry name" value="DNA-directed RNA polymerase, subunit 2, domain 6"/>
    <property type="match status" value="1"/>
</dbReference>
<evidence type="ECO:0000256" key="4">
    <source>
        <dbReference type="ARBA" id="ARBA00012418"/>
    </source>
</evidence>
<dbReference type="Gene3D" id="3.90.1110.10">
    <property type="entry name" value="RNA polymerase Rpb2, domain 2"/>
    <property type="match status" value="1"/>
</dbReference>
<dbReference type="Pfam" id="PF04566">
    <property type="entry name" value="RNA_pol_Rpb2_4"/>
    <property type="match status" value="1"/>
</dbReference>
<dbReference type="Pfam" id="PF04561">
    <property type="entry name" value="RNA_pol_Rpb2_2"/>
    <property type="match status" value="1"/>
</dbReference>
<dbReference type="InterPro" id="IPR037033">
    <property type="entry name" value="DNA-dir_RNAP_su2_hyb_sf"/>
</dbReference>
<keyword evidence="11" id="KW-0862">Zinc</keyword>
<comment type="function">
    <text evidence="1 16">DNA-dependent RNA polymerase catalyzes the transcription of DNA into RNA using the four ribonucleoside triphosphates as substrates.</text>
</comment>
<evidence type="ECO:0000313" key="24">
    <source>
        <dbReference type="Proteomes" id="UP000823046"/>
    </source>
</evidence>